<keyword evidence="4" id="KW-1185">Reference proteome</keyword>
<dbReference type="EMBL" id="GL376592">
    <property type="status" value="NOT_ANNOTATED_CDS"/>
    <property type="molecule type" value="Genomic_DNA"/>
</dbReference>
<dbReference type="InParanoid" id="K3X0I7"/>
<protein>
    <recommendedName>
        <fullName evidence="5">Trichohyalin-plectin-homology domain-containing protein</fullName>
    </recommendedName>
</protein>
<organism evidence="3 4">
    <name type="scientific">Globisporangium ultimum (strain ATCC 200006 / CBS 805.95 / DAOM BR144)</name>
    <name type="common">Pythium ultimum</name>
    <dbReference type="NCBI Taxonomy" id="431595"/>
    <lineage>
        <taxon>Eukaryota</taxon>
        <taxon>Sar</taxon>
        <taxon>Stramenopiles</taxon>
        <taxon>Oomycota</taxon>
        <taxon>Peronosporomycetes</taxon>
        <taxon>Pythiales</taxon>
        <taxon>Pythiaceae</taxon>
        <taxon>Globisporangium</taxon>
    </lineage>
</organism>
<sequence>QKPDLSRDELRKKQQVYTQRVHEENLKREAARALILEKQREAARRAELERQRLDEEQRQLRMAHAQALREDLERRGLIAIKELQSKKDEKQRKEEEARLRLEQAQQKIAAQVLSDETQQILKRKQRRSSRSNDLGAPRQ</sequence>
<reference evidence="3" key="3">
    <citation type="submission" date="2015-02" db="UniProtKB">
        <authorList>
            <consortium name="EnsemblProtists"/>
        </authorList>
    </citation>
    <scope>IDENTIFICATION</scope>
    <source>
        <strain evidence="3">DAOM BR144</strain>
    </source>
</reference>
<feature type="coiled-coil region" evidence="1">
    <location>
        <begin position="31"/>
        <end position="107"/>
    </location>
</feature>
<evidence type="ECO:0000256" key="1">
    <source>
        <dbReference type="SAM" id="Coils"/>
    </source>
</evidence>
<dbReference type="VEuPathDB" id="FungiDB:PYU1_G010713"/>
<dbReference type="HOGENOM" id="CLU_1850502_0_0_1"/>
<accession>K3X0I7</accession>
<name>K3X0I7_GLOUD</name>
<reference evidence="4" key="2">
    <citation type="submission" date="2010-04" db="EMBL/GenBank/DDBJ databases">
        <authorList>
            <person name="Buell R."/>
            <person name="Hamilton J."/>
            <person name="Hostetler J."/>
        </authorList>
    </citation>
    <scope>NUCLEOTIDE SEQUENCE [LARGE SCALE GENOMIC DNA]</scope>
    <source>
        <strain evidence="4">DAOM:BR144</strain>
    </source>
</reference>
<reference evidence="4" key="1">
    <citation type="journal article" date="2010" name="Genome Biol.">
        <title>Genome sequence of the necrotrophic plant pathogen Pythium ultimum reveals original pathogenicity mechanisms and effector repertoire.</title>
        <authorList>
            <person name="Levesque C.A."/>
            <person name="Brouwer H."/>
            <person name="Cano L."/>
            <person name="Hamilton J.P."/>
            <person name="Holt C."/>
            <person name="Huitema E."/>
            <person name="Raffaele S."/>
            <person name="Robideau G.P."/>
            <person name="Thines M."/>
            <person name="Win J."/>
            <person name="Zerillo M.M."/>
            <person name="Beakes G.W."/>
            <person name="Boore J.L."/>
            <person name="Busam D."/>
            <person name="Dumas B."/>
            <person name="Ferriera S."/>
            <person name="Fuerstenberg S.I."/>
            <person name="Gachon C.M."/>
            <person name="Gaulin E."/>
            <person name="Govers F."/>
            <person name="Grenville-Briggs L."/>
            <person name="Horner N."/>
            <person name="Hostetler J."/>
            <person name="Jiang R.H."/>
            <person name="Johnson J."/>
            <person name="Krajaejun T."/>
            <person name="Lin H."/>
            <person name="Meijer H.J."/>
            <person name="Moore B."/>
            <person name="Morris P."/>
            <person name="Phuntmart V."/>
            <person name="Puiu D."/>
            <person name="Shetty J."/>
            <person name="Stajich J.E."/>
            <person name="Tripathy S."/>
            <person name="Wawra S."/>
            <person name="van West P."/>
            <person name="Whitty B.R."/>
            <person name="Coutinho P.M."/>
            <person name="Henrissat B."/>
            <person name="Martin F."/>
            <person name="Thomas P.D."/>
            <person name="Tyler B.M."/>
            <person name="De Vries R.P."/>
            <person name="Kamoun S."/>
            <person name="Yandell M."/>
            <person name="Tisserat N."/>
            <person name="Buell C.R."/>
        </authorList>
    </citation>
    <scope>NUCLEOTIDE SEQUENCE</scope>
    <source>
        <strain evidence="4">DAOM:BR144</strain>
    </source>
</reference>
<proteinExistence type="predicted"/>
<dbReference type="eggNOG" id="ENOG502T1WP">
    <property type="taxonomic scope" value="Eukaryota"/>
</dbReference>
<dbReference type="Proteomes" id="UP000019132">
    <property type="component" value="Unassembled WGS sequence"/>
</dbReference>
<evidence type="ECO:0008006" key="5">
    <source>
        <dbReference type="Google" id="ProtNLM"/>
    </source>
</evidence>
<feature type="region of interest" description="Disordered" evidence="2">
    <location>
        <begin position="118"/>
        <end position="139"/>
    </location>
</feature>
<dbReference type="AlphaFoldDB" id="K3X0I7"/>
<feature type="compositionally biased region" description="Basic and acidic residues" evidence="2">
    <location>
        <begin position="1"/>
        <end position="12"/>
    </location>
</feature>
<evidence type="ECO:0000313" key="3">
    <source>
        <dbReference type="EnsemblProtists" id="PYU1_T010736"/>
    </source>
</evidence>
<evidence type="ECO:0000256" key="2">
    <source>
        <dbReference type="SAM" id="MobiDB-lite"/>
    </source>
</evidence>
<keyword evidence="1" id="KW-0175">Coiled coil</keyword>
<evidence type="ECO:0000313" key="4">
    <source>
        <dbReference type="Proteomes" id="UP000019132"/>
    </source>
</evidence>
<dbReference type="EnsemblProtists" id="PYU1_T010736">
    <property type="protein sequence ID" value="PYU1_T010736"/>
    <property type="gene ID" value="PYU1_G010713"/>
</dbReference>
<feature type="region of interest" description="Disordered" evidence="2">
    <location>
        <begin position="1"/>
        <end position="23"/>
    </location>
</feature>